<name>A0A4R2GDW5_9BACT</name>
<gene>
    <name evidence="1" type="ORF">EV194_11572</name>
</gene>
<proteinExistence type="predicted"/>
<reference evidence="1 2" key="1">
    <citation type="submission" date="2019-03" db="EMBL/GenBank/DDBJ databases">
        <title>Genomic Encyclopedia of Type Strains, Phase IV (KMG-IV): sequencing the most valuable type-strain genomes for metagenomic binning, comparative biology and taxonomic classification.</title>
        <authorList>
            <person name="Goeker M."/>
        </authorList>
    </citation>
    <scope>NUCLEOTIDE SEQUENCE [LARGE SCALE GENOMIC DNA]</scope>
    <source>
        <strain evidence="1 2">DSM 24179</strain>
    </source>
</reference>
<comment type="caution">
    <text evidence="1">The sequence shown here is derived from an EMBL/GenBank/DDBJ whole genome shotgun (WGS) entry which is preliminary data.</text>
</comment>
<protein>
    <submittedName>
        <fullName evidence="1">Uncharacterized protein</fullName>
    </submittedName>
</protein>
<evidence type="ECO:0000313" key="1">
    <source>
        <dbReference type="EMBL" id="TCO06021.1"/>
    </source>
</evidence>
<accession>A0A4R2GDW5</accession>
<evidence type="ECO:0000313" key="2">
    <source>
        <dbReference type="Proteomes" id="UP000295221"/>
    </source>
</evidence>
<dbReference type="EMBL" id="SLWK01000015">
    <property type="protein sequence ID" value="TCO06021.1"/>
    <property type="molecule type" value="Genomic_DNA"/>
</dbReference>
<sequence>MHSLVAYSQKPIKPIRINFNCYTKSIITFESIRYPISRESSIFISPQNQDTIYLGMPKYLEMIIIVTLSF</sequence>
<dbReference type="Proteomes" id="UP000295221">
    <property type="component" value="Unassembled WGS sequence"/>
</dbReference>
<dbReference type="AlphaFoldDB" id="A0A4R2GDW5"/>
<keyword evidence="2" id="KW-1185">Reference proteome</keyword>
<organism evidence="1 2">
    <name type="scientific">Natronoflexus pectinivorans</name>
    <dbReference type="NCBI Taxonomy" id="682526"/>
    <lineage>
        <taxon>Bacteria</taxon>
        <taxon>Pseudomonadati</taxon>
        <taxon>Bacteroidota</taxon>
        <taxon>Bacteroidia</taxon>
        <taxon>Marinilabiliales</taxon>
        <taxon>Marinilabiliaceae</taxon>
        <taxon>Natronoflexus</taxon>
    </lineage>
</organism>